<evidence type="ECO:0000259" key="2">
    <source>
        <dbReference type="PROSITE" id="PS51833"/>
    </source>
</evidence>
<dbReference type="InterPro" id="IPR035919">
    <property type="entry name" value="EAL_sf"/>
</dbReference>
<dbReference type="InterPro" id="IPR001633">
    <property type="entry name" value="EAL_dom"/>
</dbReference>
<protein>
    <submittedName>
        <fullName evidence="3">Histidine kinase</fullName>
    </submittedName>
</protein>
<feature type="domain" description="EAL" evidence="1">
    <location>
        <begin position="1"/>
        <end position="208"/>
    </location>
</feature>
<dbReference type="SUPFAM" id="SSF141868">
    <property type="entry name" value="EAL domain-like"/>
    <property type="match status" value="1"/>
</dbReference>
<dbReference type="PROSITE" id="PS50883">
    <property type="entry name" value="EAL"/>
    <property type="match status" value="1"/>
</dbReference>
<sequence>MEVFVGRQPIFDAQEHIVGYELLYRNKQVRTHSAANDDDATMQVLTNALLSIGMDEVAKGKLCFVNFTENLLMGPLLDHLEAKQIGIEILEDVPITERLVKRLAVLKRRGFKIAMDDFVLYENQLYKELFQYIDYVKVDFLSATPNERFEIETLIQTTYPHVLLVAERVETRGQFNEACQAGYQLFQGFFFEQPQLVKSYEIPINTLQYLQVLAMLKNQDLDMNELATQIERDVALSYKLMQFIRVVDPRLRRKVSSIKQAVVMLGITELRKWMYLLAIREMKNANESGAFKQLMIMSLFRARVCEQLARRKHFKNPSEYFLVGMFSLIDSLLQRPLQHILGQMPLNDEIIDTLIGKDTKYAPYLKFSIALGKMRWDDVETYCASLHIQPSFAQQIYDESMAWAESAVYHSMKPDMKS</sequence>
<organism evidence="3 4">
    <name type="scientific">Caryophanon tenue</name>
    <dbReference type="NCBI Taxonomy" id="33978"/>
    <lineage>
        <taxon>Bacteria</taxon>
        <taxon>Bacillati</taxon>
        <taxon>Bacillota</taxon>
        <taxon>Bacilli</taxon>
        <taxon>Bacillales</taxon>
        <taxon>Caryophanaceae</taxon>
        <taxon>Caryophanon</taxon>
    </lineage>
</organism>
<dbReference type="InterPro" id="IPR013976">
    <property type="entry name" value="HDOD"/>
</dbReference>
<dbReference type="PANTHER" id="PTHR33525">
    <property type="match status" value="1"/>
</dbReference>
<reference evidence="3 4" key="1">
    <citation type="submission" date="2016-07" db="EMBL/GenBank/DDBJ databases">
        <title>Caryophanon tenue genome sequencing.</title>
        <authorList>
            <person name="Verma A."/>
            <person name="Pal Y."/>
            <person name="Krishnamurthi S."/>
        </authorList>
    </citation>
    <scope>NUCLEOTIDE SEQUENCE [LARGE SCALE GENOMIC DNA]</scope>
    <source>
        <strain evidence="3 4">DSM 14152</strain>
    </source>
</reference>
<feature type="domain" description="HDOD" evidence="2">
    <location>
        <begin position="202"/>
        <end position="392"/>
    </location>
</feature>
<dbReference type="Proteomes" id="UP000093199">
    <property type="component" value="Unassembled WGS sequence"/>
</dbReference>
<keyword evidence="3" id="KW-0808">Transferase</keyword>
<dbReference type="InterPro" id="IPR052340">
    <property type="entry name" value="RNase_Y/CdgJ"/>
</dbReference>
<dbReference type="AlphaFoldDB" id="A0A1C0YJ66"/>
<dbReference type="OrthoDB" id="9804751at2"/>
<evidence type="ECO:0000313" key="4">
    <source>
        <dbReference type="Proteomes" id="UP000093199"/>
    </source>
</evidence>
<dbReference type="Gene3D" id="1.10.3210.10">
    <property type="entry name" value="Hypothetical protein af1432"/>
    <property type="match status" value="1"/>
</dbReference>
<dbReference type="Pfam" id="PF00563">
    <property type="entry name" value="EAL"/>
    <property type="match status" value="1"/>
</dbReference>
<dbReference type="Gene3D" id="3.20.20.450">
    <property type="entry name" value="EAL domain"/>
    <property type="match status" value="1"/>
</dbReference>
<keyword evidence="4" id="KW-1185">Reference proteome</keyword>
<accession>A0A1C0YJ66</accession>
<evidence type="ECO:0000259" key="1">
    <source>
        <dbReference type="PROSITE" id="PS50883"/>
    </source>
</evidence>
<dbReference type="STRING" id="33978.A6M13_11305"/>
<dbReference type="SMART" id="SM00052">
    <property type="entry name" value="EAL"/>
    <property type="match status" value="1"/>
</dbReference>
<dbReference type="PROSITE" id="PS51833">
    <property type="entry name" value="HDOD"/>
    <property type="match status" value="1"/>
</dbReference>
<name>A0A1C0YJ66_9BACL</name>
<keyword evidence="3" id="KW-0418">Kinase</keyword>
<dbReference type="GO" id="GO:0016301">
    <property type="term" value="F:kinase activity"/>
    <property type="evidence" value="ECO:0007669"/>
    <property type="project" value="UniProtKB-KW"/>
</dbReference>
<proteinExistence type="predicted"/>
<comment type="caution">
    <text evidence="3">The sequence shown here is derived from an EMBL/GenBank/DDBJ whole genome shotgun (WGS) entry which is preliminary data.</text>
</comment>
<dbReference type="PIRSF" id="PIRSF003180">
    <property type="entry name" value="DiGMPpdiest_YuxH"/>
    <property type="match status" value="1"/>
</dbReference>
<dbReference type="RefSeq" id="WP_066543809.1">
    <property type="nucleotide sequence ID" value="NZ_MASJ01000004.1"/>
</dbReference>
<evidence type="ECO:0000313" key="3">
    <source>
        <dbReference type="EMBL" id="OCS87210.1"/>
    </source>
</evidence>
<dbReference type="Pfam" id="PF08668">
    <property type="entry name" value="HDOD"/>
    <property type="match status" value="1"/>
</dbReference>
<dbReference type="InterPro" id="IPR014408">
    <property type="entry name" value="dGMP_Pdiesterase_EAL/HD-GYP"/>
</dbReference>
<dbReference type="PANTHER" id="PTHR33525:SF4">
    <property type="entry name" value="CYCLIC DI-GMP PHOSPHODIESTERASE CDGJ"/>
    <property type="match status" value="1"/>
</dbReference>
<dbReference type="SUPFAM" id="SSF109604">
    <property type="entry name" value="HD-domain/PDEase-like"/>
    <property type="match status" value="1"/>
</dbReference>
<gene>
    <name evidence="3" type="ORF">A6M13_11305</name>
</gene>
<dbReference type="EMBL" id="MASJ01000004">
    <property type="protein sequence ID" value="OCS87210.1"/>
    <property type="molecule type" value="Genomic_DNA"/>
</dbReference>